<dbReference type="Proteomes" id="UP001060215">
    <property type="component" value="Chromosome 4"/>
</dbReference>
<gene>
    <name evidence="1" type="ORF">LOK49_LG05G00534</name>
</gene>
<sequence>MAVRLLAYEVADLCLGKPPLRSLSISAGAIAGYSLLWLLLWATTMGLLVQLLAAWLGVATGKHLAERCREEYSKWARWLLWVMAEVALIRADIQEVFGSAIAIKILSNGVVPLWGGVVITACDCFIFLFLENYGVRKPEAVFVVFIATMALSFAWMFGETEPNGVELLLGIGTGGTISGVSQFLKQQNPSIKVFSTPEASIGFHTDCGFSYMLSHLPGHLEKEEEDDDDDDDDEKDYDVSRIRIGGRGIGMMMSFDIWIWMSVGRLTERSELVPMIATGEDAAQAKDDDQ</sequence>
<protein>
    <submittedName>
        <fullName evidence="1">Metal transporter Nramp4</fullName>
    </submittedName>
</protein>
<proteinExistence type="predicted"/>
<organism evidence="1 2">
    <name type="scientific">Camellia lanceoleosa</name>
    <dbReference type="NCBI Taxonomy" id="1840588"/>
    <lineage>
        <taxon>Eukaryota</taxon>
        <taxon>Viridiplantae</taxon>
        <taxon>Streptophyta</taxon>
        <taxon>Embryophyta</taxon>
        <taxon>Tracheophyta</taxon>
        <taxon>Spermatophyta</taxon>
        <taxon>Magnoliopsida</taxon>
        <taxon>eudicotyledons</taxon>
        <taxon>Gunneridae</taxon>
        <taxon>Pentapetalae</taxon>
        <taxon>asterids</taxon>
        <taxon>Ericales</taxon>
        <taxon>Theaceae</taxon>
        <taxon>Camellia</taxon>
    </lineage>
</organism>
<comment type="caution">
    <text evidence="1">The sequence shown here is derived from an EMBL/GenBank/DDBJ whole genome shotgun (WGS) entry which is preliminary data.</text>
</comment>
<reference evidence="1 2" key="1">
    <citation type="journal article" date="2022" name="Plant J.">
        <title>Chromosome-level genome of Camellia lanceoleosa provides a valuable resource for understanding genome evolution and self-incompatibility.</title>
        <authorList>
            <person name="Gong W."/>
            <person name="Xiao S."/>
            <person name="Wang L."/>
            <person name="Liao Z."/>
            <person name="Chang Y."/>
            <person name="Mo W."/>
            <person name="Hu G."/>
            <person name="Li W."/>
            <person name="Zhao G."/>
            <person name="Zhu H."/>
            <person name="Hu X."/>
            <person name="Ji K."/>
            <person name="Xiang X."/>
            <person name="Song Q."/>
            <person name="Yuan D."/>
            <person name="Jin S."/>
            <person name="Zhang L."/>
        </authorList>
    </citation>
    <scope>NUCLEOTIDE SEQUENCE [LARGE SCALE GENOMIC DNA]</scope>
    <source>
        <strain evidence="1">SQ_2022a</strain>
    </source>
</reference>
<accession>A0ACC0HPP3</accession>
<evidence type="ECO:0000313" key="1">
    <source>
        <dbReference type="EMBL" id="KAI8014472.1"/>
    </source>
</evidence>
<keyword evidence="2" id="KW-1185">Reference proteome</keyword>
<evidence type="ECO:0000313" key="2">
    <source>
        <dbReference type="Proteomes" id="UP001060215"/>
    </source>
</evidence>
<name>A0ACC0HPP3_9ERIC</name>
<dbReference type="EMBL" id="CM045761">
    <property type="protein sequence ID" value="KAI8014472.1"/>
    <property type="molecule type" value="Genomic_DNA"/>
</dbReference>